<organism evidence="1 2">
    <name type="scientific">Candidatus Berkelbacteria bacterium RIFCSPLOWO2_01_FULL_50_28</name>
    <dbReference type="NCBI Taxonomy" id="1797471"/>
    <lineage>
        <taxon>Bacteria</taxon>
        <taxon>Candidatus Berkelbacteria</taxon>
    </lineage>
</organism>
<accession>A0A1F5EAP6</accession>
<sequence>MKVLIEKRLRALELRKKAMSYSQIKSMLGVSKSTLSLWLRDFPLSHERIQELRGSNEGRIEKFRDTMRQKKEKRLDEVLKRELKDLSPLTERELYVAGLFLYWGEGGKTNPFELSLGNTNPKIAKFFLHWAMHCLGLPKSKIKARLQLYVDMDIPKEMEYWIKTLDLPIENFHKPYIKATTLRGLTFKGYGHGTCDLRISHRDSSEKVLMAIKALSEKYSESLSWEA</sequence>
<evidence type="ECO:0000313" key="1">
    <source>
        <dbReference type="EMBL" id="OGD64324.1"/>
    </source>
</evidence>
<evidence type="ECO:0000313" key="2">
    <source>
        <dbReference type="Proteomes" id="UP000177481"/>
    </source>
</evidence>
<name>A0A1F5EAP6_9BACT</name>
<protein>
    <submittedName>
        <fullName evidence="1">Uncharacterized protein</fullName>
    </submittedName>
</protein>
<dbReference type="EMBL" id="MEZX01000003">
    <property type="protein sequence ID" value="OGD64324.1"/>
    <property type="molecule type" value="Genomic_DNA"/>
</dbReference>
<comment type="caution">
    <text evidence="1">The sequence shown here is derived from an EMBL/GenBank/DDBJ whole genome shotgun (WGS) entry which is preliminary data.</text>
</comment>
<dbReference type="Pfam" id="PF13384">
    <property type="entry name" value="HTH_23"/>
    <property type="match status" value="1"/>
</dbReference>
<reference evidence="1 2" key="1">
    <citation type="journal article" date="2016" name="Nat. Commun.">
        <title>Thousands of microbial genomes shed light on interconnected biogeochemical processes in an aquifer system.</title>
        <authorList>
            <person name="Anantharaman K."/>
            <person name="Brown C.T."/>
            <person name="Hug L.A."/>
            <person name="Sharon I."/>
            <person name="Castelle C.J."/>
            <person name="Probst A.J."/>
            <person name="Thomas B.C."/>
            <person name="Singh A."/>
            <person name="Wilkins M.J."/>
            <person name="Karaoz U."/>
            <person name="Brodie E.L."/>
            <person name="Williams K.H."/>
            <person name="Hubbard S.S."/>
            <person name="Banfield J.F."/>
        </authorList>
    </citation>
    <scope>NUCLEOTIDE SEQUENCE [LARGE SCALE GENOMIC DNA]</scope>
</reference>
<dbReference type="Proteomes" id="UP000177481">
    <property type="component" value="Unassembled WGS sequence"/>
</dbReference>
<dbReference type="AlphaFoldDB" id="A0A1F5EAP6"/>
<gene>
    <name evidence="1" type="ORF">A3A71_04145</name>
</gene>
<dbReference type="STRING" id="1797471.A3A71_04145"/>
<proteinExistence type="predicted"/>